<reference evidence="1 2" key="1">
    <citation type="submission" date="2024-01" db="EMBL/GenBank/DDBJ databases">
        <title>The genomes of 5 underutilized Papilionoideae crops provide insights into root nodulation and disease resistanc.</title>
        <authorList>
            <person name="Jiang F."/>
        </authorList>
    </citation>
    <scope>NUCLEOTIDE SEQUENCE [LARGE SCALE GENOMIC DNA]</scope>
    <source>
        <strain evidence="1">LVBAO_FW01</strain>
        <tissue evidence="1">Leaves</tissue>
    </source>
</reference>
<protein>
    <submittedName>
        <fullName evidence="1">Uncharacterized protein</fullName>
    </submittedName>
</protein>
<comment type="caution">
    <text evidence="1">The sequence shown here is derived from an EMBL/GenBank/DDBJ whole genome shotgun (WGS) entry which is preliminary data.</text>
</comment>
<evidence type="ECO:0000313" key="2">
    <source>
        <dbReference type="Proteomes" id="UP001367508"/>
    </source>
</evidence>
<gene>
    <name evidence="1" type="ORF">VNO77_02121</name>
</gene>
<sequence>MLQEVNRFNSPPLARRSGKLCYRPRRNINVTGTSGICISFGQNAYLAAPYASNTHDTYVWRMVNMEEAILSVLLKKEKSNWESIQRDKNDLPIVEHRRGS</sequence>
<dbReference type="Proteomes" id="UP001367508">
    <property type="component" value="Unassembled WGS sequence"/>
</dbReference>
<name>A0AAN9MXN8_CANGL</name>
<dbReference type="EMBL" id="JAYMYQ010000001">
    <property type="protein sequence ID" value="KAK7360142.1"/>
    <property type="molecule type" value="Genomic_DNA"/>
</dbReference>
<dbReference type="AlphaFoldDB" id="A0AAN9MXN8"/>
<evidence type="ECO:0000313" key="1">
    <source>
        <dbReference type="EMBL" id="KAK7360142.1"/>
    </source>
</evidence>
<accession>A0AAN9MXN8</accession>
<organism evidence="1 2">
    <name type="scientific">Canavalia gladiata</name>
    <name type="common">Sword bean</name>
    <name type="synonym">Dolichos gladiatus</name>
    <dbReference type="NCBI Taxonomy" id="3824"/>
    <lineage>
        <taxon>Eukaryota</taxon>
        <taxon>Viridiplantae</taxon>
        <taxon>Streptophyta</taxon>
        <taxon>Embryophyta</taxon>
        <taxon>Tracheophyta</taxon>
        <taxon>Spermatophyta</taxon>
        <taxon>Magnoliopsida</taxon>
        <taxon>eudicotyledons</taxon>
        <taxon>Gunneridae</taxon>
        <taxon>Pentapetalae</taxon>
        <taxon>rosids</taxon>
        <taxon>fabids</taxon>
        <taxon>Fabales</taxon>
        <taxon>Fabaceae</taxon>
        <taxon>Papilionoideae</taxon>
        <taxon>50 kb inversion clade</taxon>
        <taxon>NPAAA clade</taxon>
        <taxon>indigoferoid/millettioid clade</taxon>
        <taxon>Phaseoleae</taxon>
        <taxon>Canavalia</taxon>
    </lineage>
</organism>
<keyword evidence="2" id="KW-1185">Reference proteome</keyword>
<proteinExistence type="predicted"/>